<feature type="compositionally biased region" description="Basic and acidic residues" evidence="1">
    <location>
        <begin position="53"/>
        <end position="62"/>
    </location>
</feature>
<evidence type="ECO:0000259" key="2">
    <source>
        <dbReference type="Pfam" id="PF10668"/>
    </source>
</evidence>
<accession>A0A1H8L9T8</accession>
<reference evidence="3 6" key="2">
    <citation type="submission" date="2021-06" db="EMBL/GenBank/DDBJ databases">
        <title>Whole genome sequence of Paenibacillus sophorae DSM23020 for comparative genomics.</title>
        <authorList>
            <person name="Kim M.-J."/>
            <person name="Lee G."/>
            <person name="Shin J.-H."/>
        </authorList>
    </citation>
    <scope>NUCLEOTIDE SEQUENCE [LARGE SCALE GENOMIC DNA]</scope>
    <source>
        <strain evidence="3 6">DSM 23020</strain>
    </source>
</reference>
<evidence type="ECO:0000313" key="4">
    <source>
        <dbReference type="EMBL" id="SEO01566.1"/>
    </source>
</evidence>
<dbReference type="EMBL" id="FODH01000004">
    <property type="protein sequence ID" value="SEO01566.1"/>
    <property type="molecule type" value="Genomic_DNA"/>
</dbReference>
<evidence type="ECO:0000256" key="1">
    <source>
        <dbReference type="SAM" id="MobiDB-lite"/>
    </source>
</evidence>
<reference evidence="4 5" key="1">
    <citation type="submission" date="2016-10" db="EMBL/GenBank/DDBJ databases">
        <authorList>
            <person name="de Groot N.N."/>
        </authorList>
    </citation>
    <scope>NUCLEOTIDE SEQUENCE [LARGE SCALE GENOMIC DNA]</scope>
    <source>
        <strain evidence="4 5">CGMCC 1.10238</strain>
    </source>
</reference>
<name>A0A1H8L9T8_9BACL</name>
<evidence type="ECO:0000313" key="5">
    <source>
        <dbReference type="Proteomes" id="UP000198809"/>
    </source>
</evidence>
<dbReference type="Pfam" id="PF10668">
    <property type="entry name" value="Phage_terminase"/>
    <property type="match status" value="1"/>
</dbReference>
<evidence type="ECO:0000313" key="3">
    <source>
        <dbReference type="EMBL" id="QWU17380.1"/>
    </source>
</evidence>
<dbReference type="EMBL" id="CP076607">
    <property type="protein sequence ID" value="QWU17380.1"/>
    <property type="molecule type" value="Genomic_DNA"/>
</dbReference>
<dbReference type="STRING" id="1333845.SAMN04487895_104234"/>
<dbReference type="NCBIfam" id="NF040601">
    <property type="entry name" value="TerS_not_xtmA"/>
    <property type="match status" value="1"/>
</dbReference>
<gene>
    <name evidence="3" type="ORF">KP014_09625</name>
    <name evidence="4" type="ORF">SAMN04487895_104234</name>
</gene>
<organism evidence="4 5">
    <name type="scientific">Paenibacillus sophorae</name>
    <dbReference type="NCBI Taxonomy" id="1333845"/>
    <lineage>
        <taxon>Bacteria</taxon>
        <taxon>Bacillati</taxon>
        <taxon>Bacillota</taxon>
        <taxon>Bacilli</taxon>
        <taxon>Bacillales</taxon>
        <taxon>Paenibacillaceae</taxon>
        <taxon>Paenibacillus</taxon>
    </lineage>
</organism>
<sequence>MAKKRDPRRDEAFEIWKASGGKIDLVEIAAQLGVSDGTLRGWKSKDKWEAKLNETLRSDERNVPQNTERSKRRGAPKGNKNAVGNRGGAPPGNTNAAGNRGGAGGPLGNKKAVTTGEYETIWMDTLTEAEQQLMEQINTDPIVQANESITLLSFRERRMMQRIKDLMDGLNEKERSVLYELKTKKDVGVIHDEKTGLTKKVPISRDELVKSKVEISSFRKLDDILKLEESLTRIQDKKIRAIELKNRLIAVDDEKQVRTAILQIELQKLQGAEGATASWTDAIREIAERRRAARVSEQNEH</sequence>
<dbReference type="InterPro" id="IPR018925">
    <property type="entry name" value="XtmA-like_N"/>
</dbReference>
<dbReference type="Proteomes" id="UP000198809">
    <property type="component" value="Unassembled WGS sequence"/>
</dbReference>
<protein>
    <submittedName>
        <fullName evidence="3">Terminase</fullName>
    </submittedName>
    <submittedName>
        <fullName evidence="4">Uncharacterized protein YjcR</fullName>
    </submittedName>
</protein>
<feature type="region of interest" description="Disordered" evidence="1">
    <location>
        <begin position="53"/>
        <end position="111"/>
    </location>
</feature>
<dbReference type="AlphaFoldDB" id="A0A1H8L9T8"/>
<evidence type="ECO:0000313" key="6">
    <source>
        <dbReference type="Proteomes" id="UP000683429"/>
    </source>
</evidence>
<dbReference type="RefSeq" id="WP_036595741.1">
    <property type="nucleotide sequence ID" value="NZ_CP076607.1"/>
</dbReference>
<proteinExistence type="predicted"/>
<dbReference type="Proteomes" id="UP000683429">
    <property type="component" value="Chromosome"/>
</dbReference>
<feature type="domain" description="PBSX phage terminase small subunit-like N-terminal" evidence="2">
    <location>
        <begin position="1"/>
        <end position="51"/>
    </location>
</feature>
<keyword evidence="6" id="KW-1185">Reference proteome</keyword>
<dbReference type="OrthoDB" id="7358785at2"/>